<dbReference type="Gene3D" id="3.80.10.10">
    <property type="entry name" value="Ribonuclease Inhibitor"/>
    <property type="match status" value="1"/>
</dbReference>
<evidence type="ECO:0000313" key="2">
    <source>
        <dbReference type="EnsemblProtists" id="EOD09745"/>
    </source>
</evidence>
<dbReference type="InterPro" id="IPR036047">
    <property type="entry name" value="F-box-like_dom_sf"/>
</dbReference>
<dbReference type="SUPFAM" id="SSF81383">
    <property type="entry name" value="F-box domain"/>
    <property type="match status" value="1"/>
</dbReference>
<evidence type="ECO:0000256" key="1">
    <source>
        <dbReference type="SAM" id="MobiDB-lite"/>
    </source>
</evidence>
<dbReference type="HOGENOM" id="CLU_1177273_0_0_1"/>
<protein>
    <recommendedName>
        <fullName evidence="4">F-box domain-containing protein</fullName>
    </recommendedName>
</protein>
<dbReference type="InterPro" id="IPR032675">
    <property type="entry name" value="LRR_dom_sf"/>
</dbReference>
<proteinExistence type="predicted"/>
<dbReference type="GeneID" id="17255996"/>
<evidence type="ECO:0000313" key="3">
    <source>
        <dbReference type="Proteomes" id="UP000013827"/>
    </source>
</evidence>
<dbReference type="SUPFAM" id="SSF52047">
    <property type="entry name" value="RNI-like"/>
    <property type="match status" value="1"/>
</dbReference>
<sequence length="236" mass="25613">MNHLLSPVFSSRPPGSRPPPPSGAAPLPPELWVHIGRFLPPKQAYAFARTCRAGAESWAGRRHGLTFAEVRERVDEHFQIRHFQISRKKGMEILLRPHDGPSTGSVRIFAIAASLGLLVRARWIRLAADTEHVCALAQALASGACWKLEELYLPRSKIGDGGVLALCDAGLQGALSRLHRLHLGGNLISDAGAQLRDVRQGVGSDAFDGTKRYEAVGSRMQMRGALCCTRVSACPL</sequence>
<organism evidence="2 3">
    <name type="scientific">Emiliania huxleyi (strain CCMP1516)</name>
    <dbReference type="NCBI Taxonomy" id="280463"/>
    <lineage>
        <taxon>Eukaryota</taxon>
        <taxon>Haptista</taxon>
        <taxon>Haptophyta</taxon>
        <taxon>Prymnesiophyceae</taxon>
        <taxon>Isochrysidales</taxon>
        <taxon>Noelaerhabdaceae</taxon>
        <taxon>Emiliania</taxon>
    </lineage>
</organism>
<name>A0A0D3IER0_EMIH1</name>
<feature type="region of interest" description="Disordered" evidence="1">
    <location>
        <begin position="1"/>
        <end position="25"/>
    </location>
</feature>
<dbReference type="RefSeq" id="XP_005762174.1">
    <property type="nucleotide sequence ID" value="XM_005762117.1"/>
</dbReference>
<dbReference type="PaxDb" id="2903-EOD09745"/>
<evidence type="ECO:0008006" key="4">
    <source>
        <dbReference type="Google" id="ProtNLM"/>
    </source>
</evidence>
<feature type="compositionally biased region" description="Pro residues" evidence="1">
    <location>
        <begin position="15"/>
        <end position="25"/>
    </location>
</feature>
<feature type="compositionally biased region" description="Low complexity" evidence="1">
    <location>
        <begin position="1"/>
        <end position="14"/>
    </location>
</feature>
<dbReference type="Proteomes" id="UP000013827">
    <property type="component" value="Unassembled WGS sequence"/>
</dbReference>
<accession>A0A0D3IER0</accession>
<keyword evidence="3" id="KW-1185">Reference proteome</keyword>
<dbReference type="CDD" id="cd09917">
    <property type="entry name" value="F-box_SF"/>
    <property type="match status" value="1"/>
</dbReference>
<dbReference type="EnsemblProtists" id="EOD09745">
    <property type="protein sequence ID" value="EOD09745"/>
    <property type="gene ID" value="EMIHUDRAFT_216295"/>
</dbReference>
<dbReference type="KEGG" id="ehx:EMIHUDRAFT_216295"/>
<dbReference type="AlphaFoldDB" id="A0A0D3IER0"/>
<reference evidence="2" key="2">
    <citation type="submission" date="2024-10" db="UniProtKB">
        <authorList>
            <consortium name="EnsemblProtists"/>
        </authorList>
    </citation>
    <scope>IDENTIFICATION</scope>
</reference>
<reference evidence="3" key="1">
    <citation type="journal article" date="2013" name="Nature">
        <title>Pan genome of the phytoplankton Emiliania underpins its global distribution.</title>
        <authorList>
            <person name="Read B.A."/>
            <person name="Kegel J."/>
            <person name="Klute M.J."/>
            <person name="Kuo A."/>
            <person name="Lefebvre S.C."/>
            <person name="Maumus F."/>
            <person name="Mayer C."/>
            <person name="Miller J."/>
            <person name="Monier A."/>
            <person name="Salamov A."/>
            <person name="Young J."/>
            <person name="Aguilar M."/>
            <person name="Claverie J.M."/>
            <person name="Frickenhaus S."/>
            <person name="Gonzalez K."/>
            <person name="Herman E.K."/>
            <person name="Lin Y.C."/>
            <person name="Napier J."/>
            <person name="Ogata H."/>
            <person name="Sarno A.F."/>
            <person name="Shmutz J."/>
            <person name="Schroeder D."/>
            <person name="de Vargas C."/>
            <person name="Verret F."/>
            <person name="von Dassow P."/>
            <person name="Valentin K."/>
            <person name="Van de Peer Y."/>
            <person name="Wheeler G."/>
            <person name="Dacks J.B."/>
            <person name="Delwiche C.F."/>
            <person name="Dyhrman S.T."/>
            <person name="Glockner G."/>
            <person name="John U."/>
            <person name="Richards T."/>
            <person name="Worden A.Z."/>
            <person name="Zhang X."/>
            <person name="Grigoriev I.V."/>
            <person name="Allen A.E."/>
            <person name="Bidle K."/>
            <person name="Borodovsky M."/>
            <person name="Bowler C."/>
            <person name="Brownlee C."/>
            <person name="Cock J.M."/>
            <person name="Elias M."/>
            <person name="Gladyshev V.N."/>
            <person name="Groth M."/>
            <person name="Guda C."/>
            <person name="Hadaegh A."/>
            <person name="Iglesias-Rodriguez M.D."/>
            <person name="Jenkins J."/>
            <person name="Jones B.M."/>
            <person name="Lawson T."/>
            <person name="Leese F."/>
            <person name="Lindquist E."/>
            <person name="Lobanov A."/>
            <person name="Lomsadze A."/>
            <person name="Malik S.B."/>
            <person name="Marsh M.E."/>
            <person name="Mackinder L."/>
            <person name="Mock T."/>
            <person name="Mueller-Roeber B."/>
            <person name="Pagarete A."/>
            <person name="Parker M."/>
            <person name="Probert I."/>
            <person name="Quesneville H."/>
            <person name="Raines C."/>
            <person name="Rensing S.A."/>
            <person name="Riano-Pachon D.M."/>
            <person name="Richier S."/>
            <person name="Rokitta S."/>
            <person name="Shiraiwa Y."/>
            <person name="Soanes D.M."/>
            <person name="van der Giezen M."/>
            <person name="Wahlund T.M."/>
            <person name="Williams B."/>
            <person name="Wilson W."/>
            <person name="Wolfe G."/>
            <person name="Wurch L.L."/>
        </authorList>
    </citation>
    <scope>NUCLEOTIDE SEQUENCE</scope>
</reference>